<evidence type="ECO:0000256" key="5">
    <source>
        <dbReference type="ARBA" id="ARBA00022807"/>
    </source>
</evidence>
<dbReference type="GO" id="GO:0036503">
    <property type="term" value="P:ERAD pathway"/>
    <property type="evidence" value="ECO:0007669"/>
    <property type="project" value="TreeGrafter"/>
</dbReference>
<dbReference type="GO" id="GO:0016579">
    <property type="term" value="P:protein deubiquitination"/>
    <property type="evidence" value="ECO:0007669"/>
    <property type="project" value="TreeGrafter"/>
</dbReference>
<dbReference type="Pfam" id="PF02338">
    <property type="entry name" value="OTU"/>
    <property type="match status" value="1"/>
</dbReference>
<dbReference type="GO" id="GO:0005634">
    <property type="term" value="C:nucleus"/>
    <property type="evidence" value="ECO:0007669"/>
    <property type="project" value="TreeGrafter"/>
</dbReference>
<dbReference type="PANTHER" id="PTHR13312">
    <property type="entry name" value="HIV-INDUCED PROTEIN-7-LIKE PROTEASE"/>
    <property type="match status" value="1"/>
</dbReference>
<evidence type="ECO:0000256" key="2">
    <source>
        <dbReference type="ARBA" id="ARBA00022670"/>
    </source>
</evidence>
<reference evidence="9" key="1">
    <citation type="journal article" date="2015" name="PLoS Genet.">
        <title>Genome Sequence and Transcriptome Analyses of Chrysochromulina tobin: Metabolic Tools for Enhanced Algal Fitness in the Prominent Order Prymnesiales (Haptophyceae).</title>
        <authorList>
            <person name="Hovde B.T."/>
            <person name="Deodato C.R."/>
            <person name="Hunsperger H.M."/>
            <person name="Ryken S.A."/>
            <person name="Yost W."/>
            <person name="Jha R.K."/>
            <person name="Patterson J."/>
            <person name="Monnat R.J. Jr."/>
            <person name="Barlow S.B."/>
            <person name="Starkenburg S.R."/>
            <person name="Cattolico R.A."/>
        </authorList>
    </citation>
    <scope>NUCLEOTIDE SEQUENCE</scope>
    <source>
        <strain evidence="9">CCMP291</strain>
    </source>
</reference>
<evidence type="ECO:0000313" key="8">
    <source>
        <dbReference type="EMBL" id="KOO24674.1"/>
    </source>
</evidence>
<sequence>MGELTAHINGALETTSSYTLLAGYPPQPIEPLPAAEEALSNFLKSGDTIVVRVGAPAAVAVPVVPPPAPLLKSPAPEQPAPAAAAGDMEDEEMQIALALSLGQAAPAGFMAGADGTDGAERIMRRVVPADNSCLFAAVAHAMHGSAGRRERADGLRQVVAGAVRADPIQFSEAMLGQDPDAYCAWITRQDTWGGHIELAILSKHFGVEIAAFDIQTTRVDVYGQGEEYPTRILLLYDGVHYDLLVKTLFDGAPEELDVSVFDAHTVDGAMVEAHSLVAEQHGLRKFTDTSKFTLRCLVCQKGLVGEAGALEHAKSTGHANFCEFK</sequence>
<organism evidence="8 9">
    <name type="scientific">Chrysochromulina tobinii</name>
    <dbReference type="NCBI Taxonomy" id="1460289"/>
    <lineage>
        <taxon>Eukaryota</taxon>
        <taxon>Haptista</taxon>
        <taxon>Haptophyta</taxon>
        <taxon>Prymnesiophyceae</taxon>
        <taxon>Prymnesiales</taxon>
        <taxon>Chrysochromulinaceae</taxon>
        <taxon>Chrysochromulina</taxon>
    </lineage>
</organism>
<dbReference type="InterPro" id="IPR057766">
    <property type="entry name" value="Znf-C2H2_OTU1-like_C"/>
</dbReference>
<dbReference type="OrthoDB" id="65596at2759"/>
<accession>A0A0M0JDK6</accession>
<dbReference type="GO" id="GO:0005829">
    <property type="term" value="C:cytosol"/>
    <property type="evidence" value="ECO:0007669"/>
    <property type="project" value="TreeGrafter"/>
</dbReference>
<evidence type="ECO:0000256" key="6">
    <source>
        <dbReference type="RuleBase" id="RU367104"/>
    </source>
</evidence>
<comment type="catalytic activity">
    <reaction evidence="1 6">
        <text>Thiol-dependent hydrolysis of ester, thioester, amide, peptide and isopeptide bonds formed by the C-terminal Gly of ubiquitin (a 76-residue protein attached to proteins as an intracellular targeting signal).</text>
        <dbReference type="EC" id="3.4.19.12"/>
    </reaction>
</comment>
<name>A0A0M0JDK6_9EUKA</name>
<dbReference type="GO" id="GO:0030968">
    <property type="term" value="P:endoplasmic reticulum unfolded protein response"/>
    <property type="evidence" value="ECO:0007669"/>
    <property type="project" value="TreeGrafter"/>
</dbReference>
<protein>
    <recommendedName>
        <fullName evidence="6">Ubiquitin thioesterase OTU</fullName>
        <ecNumber evidence="6">3.4.19.12</ecNumber>
    </recommendedName>
</protein>
<dbReference type="SUPFAM" id="SSF54001">
    <property type="entry name" value="Cysteine proteinases"/>
    <property type="match status" value="1"/>
</dbReference>
<dbReference type="AlphaFoldDB" id="A0A0M0JDK6"/>
<comment type="subcellular location">
    <subcellularLocation>
        <location evidence="6">Cytoplasm</location>
    </subcellularLocation>
</comment>
<dbReference type="Pfam" id="PF24560">
    <property type="entry name" value="zf-C2H2_OTU1_C"/>
    <property type="match status" value="1"/>
</dbReference>
<keyword evidence="2" id="KW-0645">Protease</keyword>
<dbReference type="InterPro" id="IPR038765">
    <property type="entry name" value="Papain-like_cys_pep_sf"/>
</dbReference>
<dbReference type="Gene3D" id="3.90.70.80">
    <property type="match status" value="1"/>
</dbReference>
<gene>
    <name evidence="8" type="ORF">Ctob_007511</name>
</gene>
<comment type="function">
    <text evidence="6">Hydrolase that can remove conjugated ubiquitin from proteins and may therefore play an important regulatory role at the level of protein turnover by preventing degradation.</text>
</comment>
<dbReference type="PROSITE" id="PS50802">
    <property type="entry name" value="OTU"/>
    <property type="match status" value="1"/>
</dbReference>
<evidence type="ECO:0000256" key="3">
    <source>
        <dbReference type="ARBA" id="ARBA00022786"/>
    </source>
</evidence>
<dbReference type="GO" id="GO:0004843">
    <property type="term" value="F:cysteine-type deubiquitinase activity"/>
    <property type="evidence" value="ECO:0007669"/>
    <property type="project" value="UniProtKB-UniRule"/>
</dbReference>
<dbReference type="InterPro" id="IPR003323">
    <property type="entry name" value="OTU_dom"/>
</dbReference>
<keyword evidence="9" id="KW-1185">Reference proteome</keyword>
<evidence type="ECO:0000313" key="9">
    <source>
        <dbReference type="Proteomes" id="UP000037460"/>
    </source>
</evidence>
<feature type="domain" description="OTU" evidence="7">
    <location>
        <begin position="122"/>
        <end position="247"/>
    </location>
</feature>
<evidence type="ECO:0000256" key="1">
    <source>
        <dbReference type="ARBA" id="ARBA00000707"/>
    </source>
</evidence>
<evidence type="ECO:0000256" key="4">
    <source>
        <dbReference type="ARBA" id="ARBA00022801"/>
    </source>
</evidence>
<dbReference type="Proteomes" id="UP000037460">
    <property type="component" value="Unassembled WGS sequence"/>
</dbReference>
<evidence type="ECO:0000259" key="7">
    <source>
        <dbReference type="PROSITE" id="PS50802"/>
    </source>
</evidence>
<keyword evidence="5 6" id="KW-0788">Thiol protease</keyword>
<keyword evidence="6" id="KW-0963">Cytoplasm</keyword>
<proteinExistence type="predicted"/>
<dbReference type="EMBL" id="JWZX01003069">
    <property type="protein sequence ID" value="KOO24674.1"/>
    <property type="molecule type" value="Genomic_DNA"/>
</dbReference>
<comment type="caution">
    <text evidence="8">The sequence shown here is derived from an EMBL/GenBank/DDBJ whole genome shotgun (WGS) entry which is preliminary data.</text>
</comment>
<keyword evidence="3 6" id="KW-0833">Ubl conjugation pathway</keyword>
<keyword evidence="4 6" id="KW-0378">Hydrolase</keyword>
<dbReference type="PANTHER" id="PTHR13312:SF0">
    <property type="entry name" value="UBIQUITIN THIOESTERASE OTU1"/>
    <property type="match status" value="1"/>
</dbReference>
<dbReference type="CDD" id="cd22745">
    <property type="entry name" value="OTU_OTU1"/>
    <property type="match status" value="1"/>
</dbReference>
<dbReference type="EC" id="3.4.19.12" evidence="6"/>